<organism evidence="2">
    <name type="scientific">bioreactor metagenome</name>
    <dbReference type="NCBI Taxonomy" id="1076179"/>
    <lineage>
        <taxon>unclassified sequences</taxon>
        <taxon>metagenomes</taxon>
        <taxon>ecological metagenomes</taxon>
    </lineage>
</organism>
<evidence type="ECO:0008006" key="3">
    <source>
        <dbReference type="Google" id="ProtNLM"/>
    </source>
</evidence>
<evidence type="ECO:0000313" key="2">
    <source>
        <dbReference type="EMBL" id="MPN55885.1"/>
    </source>
</evidence>
<gene>
    <name evidence="2" type="ORF">SDC9_203569</name>
</gene>
<name>A0A645IWT9_9ZZZZ</name>
<reference evidence="2" key="1">
    <citation type="submission" date="2019-08" db="EMBL/GenBank/DDBJ databases">
        <authorList>
            <person name="Kucharzyk K."/>
            <person name="Murdoch R.W."/>
            <person name="Higgins S."/>
            <person name="Loffler F."/>
        </authorList>
    </citation>
    <scope>NUCLEOTIDE SEQUENCE</scope>
</reference>
<dbReference type="EMBL" id="VSSQ01125606">
    <property type="protein sequence ID" value="MPN55885.1"/>
    <property type="molecule type" value="Genomic_DNA"/>
</dbReference>
<feature type="transmembrane region" description="Helical" evidence="1">
    <location>
        <begin position="6"/>
        <end position="36"/>
    </location>
</feature>
<sequence length="61" mass="6725">MHPLAVIIILLITGQVFGILGMIIVLPLVAALKVIIDYGIKVYRIRKAESKTVLKDSAHEE</sequence>
<dbReference type="AlphaFoldDB" id="A0A645IWT9"/>
<accession>A0A645IWT9</accession>
<protein>
    <recommendedName>
        <fullName evidence="3">AI-2E family transporter</fullName>
    </recommendedName>
</protein>
<keyword evidence="1" id="KW-0472">Membrane</keyword>
<keyword evidence="1" id="KW-0812">Transmembrane</keyword>
<evidence type="ECO:0000256" key="1">
    <source>
        <dbReference type="SAM" id="Phobius"/>
    </source>
</evidence>
<keyword evidence="1" id="KW-1133">Transmembrane helix</keyword>
<proteinExistence type="predicted"/>
<comment type="caution">
    <text evidence="2">The sequence shown here is derived from an EMBL/GenBank/DDBJ whole genome shotgun (WGS) entry which is preliminary data.</text>
</comment>